<dbReference type="EMBL" id="KY629563">
    <property type="protein sequence ID" value="ARK07514.1"/>
    <property type="molecule type" value="Genomic_DNA"/>
</dbReference>
<dbReference type="Pfam" id="PF11171">
    <property type="entry name" value="DUF2958"/>
    <property type="match status" value="1"/>
</dbReference>
<dbReference type="InterPro" id="IPR021341">
    <property type="entry name" value="DUF2958"/>
</dbReference>
<sequence>MELLTNEIREKLLENGRESAATPGAVDHAPVVKLFTPDANATWLLSEIDPHNPDIAFALCDLGLGEPELGYVSLNEIKDIRGRLRLPVERDLSFKSDVPLGKWAAAARESGSIAGAETSVRAG</sequence>
<evidence type="ECO:0008006" key="3">
    <source>
        <dbReference type="Google" id="ProtNLM"/>
    </source>
</evidence>
<proteinExistence type="predicted"/>
<gene>
    <name evidence="1" type="ORF">LAV_00139</name>
</gene>
<keyword evidence="2" id="KW-1185">Reference proteome</keyword>
<dbReference type="Proteomes" id="UP000223906">
    <property type="component" value="Segment"/>
</dbReference>
<protein>
    <recommendedName>
        <fullName evidence="3">DUF2958 domain-containing protein</fullName>
    </recommendedName>
</protein>
<organism evidence="1 2">
    <name type="scientific">Sphingobium phage Lacusarx</name>
    <dbReference type="NCBI Taxonomy" id="1980139"/>
    <lineage>
        <taxon>Viruses</taxon>
        <taxon>Duplodnaviria</taxon>
        <taxon>Heunggongvirae</taxon>
        <taxon>Uroviricota</taxon>
        <taxon>Caudoviricetes</taxon>
        <taxon>Lacusarxvirus</taxon>
        <taxon>Lacusarxvirus lacusarx</taxon>
    </lineage>
</organism>
<reference evidence="1 2" key="1">
    <citation type="submission" date="2017-02" db="EMBL/GenBank/DDBJ databases">
        <title>The first characterized phage against a member of the ecologically important #sphingomonads reveals high dissimilarity against all other known phages.</title>
        <authorList>
            <person name="Nielsen T.K."/>
            <person name="Carstens A.B."/>
            <person name="Kot W."/>
            <person name="Lametsch R."/>
            <person name="Neve H."/>
            <person name="Hansen L.H."/>
        </authorList>
    </citation>
    <scope>NUCLEOTIDE SEQUENCE [LARGE SCALE GENOMIC DNA]</scope>
</reference>
<accession>A0A1W6DX76</accession>
<evidence type="ECO:0000313" key="2">
    <source>
        <dbReference type="Proteomes" id="UP000223906"/>
    </source>
</evidence>
<evidence type="ECO:0000313" key="1">
    <source>
        <dbReference type="EMBL" id="ARK07514.1"/>
    </source>
</evidence>
<name>A0A1W6DX76_9CAUD</name>